<organism evidence="1 2">
    <name type="scientific">Erwinia phage pEa_SNUABM_57</name>
    <dbReference type="NCBI Taxonomy" id="2996118"/>
    <lineage>
        <taxon>Viruses</taxon>
        <taxon>Duplodnaviria</taxon>
        <taxon>Heunggongvirae</taxon>
        <taxon>Uroviricota</taxon>
        <taxon>Caudoviricetes</taxon>
        <taxon>Autographivirales</taxon>
        <taxon>Autotranscriptaviridae</taxon>
        <taxon>Studiervirinae</taxon>
        <taxon>Berlinvirus</taxon>
        <taxon>Berlinvirus pEaSNUABM57</taxon>
    </lineage>
</organism>
<sequence length="169" mass="19401">MNIIKSFFSNSANRIAQLTADLTLLKAKYDKLCEMNQSQAQSHANHVERLESAIARLETPIVTKALTRLSFTARLPDNTMVLSEFTLGLGRCGKVVESLELTGTDKLFIIKQWHDDSSFKNFTYDIDDIQGRVQECYEAVSVQPGTHHIDRVRQALEFERRHRMIGRRF</sequence>
<keyword evidence="2" id="KW-1185">Reference proteome</keyword>
<dbReference type="InterPro" id="IPR058006">
    <property type="entry name" value="1.05"/>
</dbReference>
<gene>
    <name evidence="1" type="ORF">pEaSNUABM57_00020</name>
</gene>
<evidence type="ECO:0000313" key="1">
    <source>
        <dbReference type="EMBL" id="WAK44902.1"/>
    </source>
</evidence>
<accession>A0A9E9C3V6</accession>
<reference evidence="1" key="1">
    <citation type="submission" date="2022-11" db="EMBL/GenBank/DDBJ databases">
        <title>Complete genome sequence of Erwinia phage pEa_SNUABM_57.</title>
        <authorList>
            <person name="Kim S.G."/>
            <person name="Jo S.J."/>
            <person name="Lee S.B."/>
            <person name="Kwon J."/>
            <person name="Park S.C."/>
        </authorList>
    </citation>
    <scope>NUCLEOTIDE SEQUENCE</scope>
</reference>
<dbReference type="Pfam" id="PF25755">
    <property type="entry name" value="Phage_T3_1_05"/>
    <property type="match status" value="1"/>
</dbReference>
<proteinExistence type="predicted"/>
<protein>
    <submittedName>
        <fullName evidence="1">Uncharacterized protein</fullName>
    </submittedName>
</protein>
<dbReference type="Proteomes" id="UP001163956">
    <property type="component" value="Segment"/>
</dbReference>
<name>A0A9E9C3V6_9CAUD</name>
<dbReference type="EMBL" id="OP764599">
    <property type="protein sequence ID" value="WAK44902.1"/>
    <property type="molecule type" value="Genomic_DNA"/>
</dbReference>
<evidence type="ECO:0000313" key="2">
    <source>
        <dbReference type="Proteomes" id="UP001163956"/>
    </source>
</evidence>